<dbReference type="EMBL" id="OMOF01000445">
    <property type="protein sequence ID" value="SPF51127.1"/>
    <property type="molecule type" value="Genomic_DNA"/>
</dbReference>
<accession>A0A2U3LGN6</accession>
<name>A0A2U3LGN6_9FIRM</name>
<proteinExistence type="predicted"/>
<reference evidence="2" key="1">
    <citation type="submission" date="2018-02" db="EMBL/GenBank/DDBJ databases">
        <authorList>
            <person name="Hausmann B."/>
        </authorList>
    </citation>
    <scope>NUCLEOTIDE SEQUENCE [LARGE SCALE GENOMIC DNA]</scope>
    <source>
        <strain evidence="2">Peat soil MAG SbF1</strain>
    </source>
</reference>
<protein>
    <submittedName>
        <fullName evidence="1">Uncharacterized protein</fullName>
    </submittedName>
</protein>
<evidence type="ECO:0000313" key="2">
    <source>
        <dbReference type="Proteomes" id="UP000238916"/>
    </source>
</evidence>
<gene>
    <name evidence="1" type="ORF">SBF1_50011</name>
</gene>
<dbReference type="AlphaFoldDB" id="A0A2U3LGN6"/>
<organism evidence="1 2">
    <name type="scientific">Candidatus Desulfosporosinus infrequens</name>
    <dbReference type="NCBI Taxonomy" id="2043169"/>
    <lineage>
        <taxon>Bacteria</taxon>
        <taxon>Bacillati</taxon>
        <taxon>Bacillota</taxon>
        <taxon>Clostridia</taxon>
        <taxon>Eubacteriales</taxon>
        <taxon>Desulfitobacteriaceae</taxon>
        <taxon>Desulfosporosinus</taxon>
    </lineage>
</organism>
<dbReference type="OrthoDB" id="1801352at2"/>
<evidence type="ECO:0000313" key="1">
    <source>
        <dbReference type="EMBL" id="SPF51127.1"/>
    </source>
</evidence>
<dbReference type="Proteomes" id="UP000238916">
    <property type="component" value="Unassembled WGS sequence"/>
</dbReference>
<sequence>MNQSFETGLFAFMKVNPTITDFIYTDSNGNQKYQLYYIGVFDPPGIPYATFNRVGRSHEMDLVGNIAQFISTYRLEIYHNAGWLLLDLQQRIRDFLESLVFQYVGGQYIQKIEVEDDYHELIPKIEEVRVRLYKGVLDITVTHNPSQNQN</sequence>